<dbReference type="SUPFAM" id="SSF53335">
    <property type="entry name" value="S-adenosyl-L-methionine-dependent methyltransferases"/>
    <property type="match status" value="1"/>
</dbReference>
<dbReference type="PANTHER" id="PTHR34203">
    <property type="entry name" value="METHYLTRANSFERASE, FKBM FAMILY PROTEIN"/>
    <property type="match status" value="1"/>
</dbReference>
<dbReference type="Proteomes" id="UP000190539">
    <property type="component" value="Unassembled WGS sequence"/>
</dbReference>
<dbReference type="PANTHER" id="PTHR34203:SF15">
    <property type="entry name" value="SLL1173 PROTEIN"/>
    <property type="match status" value="1"/>
</dbReference>
<proteinExistence type="predicted"/>
<gene>
    <name evidence="2" type="ORF">B1H18_08830</name>
</gene>
<reference evidence="2 3" key="1">
    <citation type="submission" date="2017-02" db="EMBL/GenBank/DDBJ databases">
        <title>Draft Genome Sequence of Streptomyces tsukubaensis F601, a Producer of the immunosuppressant tacrolimus FK506.</title>
        <authorList>
            <person name="Zong G."/>
            <person name="Zhong C."/>
            <person name="Fu J."/>
            <person name="Qin R."/>
            <person name="Cao G."/>
        </authorList>
    </citation>
    <scope>NUCLEOTIDE SEQUENCE [LARGE SCALE GENOMIC DNA]</scope>
    <source>
        <strain evidence="2 3">F601</strain>
    </source>
</reference>
<dbReference type="InterPro" id="IPR052514">
    <property type="entry name" value="SAM-dependent_MTase"/>
</dbReference>
<name>A0A1V4AC56_9ACTN</name>
<accession>A0A1V4AC56</accession>
<dbReference type="InterPro" id="IPR029063">
    <property type="entry name" value="SAM-dependent_MTases_sf"/>
</dbReference>
<dbReference type="InterPro" id="IPR006342">
    <property type="entry name" value="FkbM_mtfrase"/>
</dbReference>
<feature type="domain" description="Methyltransferase FkbM" evidence="1">
    <location>
        <begin position="123"/>
        <end position="289"/>
    </location>
</feature>
<dbReference type="EMBL" id="MVFC01000004">
    <property type="protein sequence ID" value="OON81411.1"/>
    <property type="molecule type" value="Genomic_DNA"/>
</dbReference>
<keyword evidence="3" id="KW-1185">Reference proteome</keyword>
<evidence type="ECO:0000259" key="1">
    <source>
        <dbReference type="Pfam" id="PF05050"/>
    </source>
</evidence>
<dbReference type="NCBIfam" id="TIGR01444">
    <property type="entry name" value="fkbM_fam"/>
    <property type="match status" value="1"/>
</dbReference>
<dbReference type="AlphaFoldDB" id="A0A1V4AC56"/>
<evidence type="ECO:0000313" key="2">
    <source>
        <dbReference type="EMBL" id="OON81411.1"/>
    </source>
</evidence>
<comment type="caution">
    <text evidence="2">The sequence shown here is derived from an EMBL/GenBank/DDBJ whole genome shotgun (WGS) entry which is preliminary data.</text>
</comment>
<sequence length="312" mass="34663">MHINRLMNQSDRTRGRHPLRVLAREAVTCVRTMSLAARRGRGASRVTAPYWMARRFLGLLGTPLDSDRILAFTFMTPSGPVKVCLRKNQSDLIILWEMFLHRSYELSEVYGTEMPRRLETIVDLGANTGLASAYLAARYQPKVLLAVEPVPETVRVLCRNAALSGGGWHIEACGVGAASGELEFFVSGLWDSCTAVPEVARARRSDPNRLEPLLSRPLLAAPALTVGDLLDKHGLDRIDLLKMDIEGGEAQVLAQVEPWMDRVDRIVVEIHDKYIDGDAVRGTLREAGFTRLEPRMAGPVASPNRVELFVRQ</sequence>
<dbReference type="Pfam" id="PF05050">
    <property type="entry name" value="Methyltransf_21"/>
    <property type="match status" value="1"/>
</dbReference>
<dbReference type="RefSeq" id="WP_077966397.1">
    <property type="nucleotide sequence ID" value="NZ_CP045178.1"/>
</dbReference>
<dbReference type="Gene3D" id="3.40.50.150">
    <property type="entry name" value="Vaccinia Virus protein VP39"/>
    <property type="match status" value="1"/>
</dbReference>
<dbReference type="STRING" id="83656.B1H18_08830"/>
<organism evidence="2 3">
    <name type="scientific">Streptomyces tsukubensis</name>
    <dbReference type="NCBI Taxonomy" id="83656"/>
    <lineage>
        <taxon>Bacteria</taxon>
        <taxon>Bacillati</taxon>
        <taxon>Actinomycetota</taxon>
        <taxon>Actinomycetes</taxon>
        <taxon>Kitasatosporales</taxon>
        <taxon>Streptomycetaceae</taxon>
        <taxon>Streptomyces</taxon>
    </lineage>
</organism>
<protein>
    <recommendedName>
        <fullName evidence="1">Methyltransferase FkbM domain-containing protein</fullName>
    </recommendedName>
</protein>
<dbReference type="OrthoDB" id="424472at2"/>
<evidence type="ECO:0000313" key="3">
    <source>
        <dbReference type="Proteomes" id="UP000190539"/>
    </source>
</evidence>